<sequence>MVRHGEAIDGAGADPVSGPLAGLPAARAKRIRWPAGHDGSARIVPQEVPVAFTFNGSSHAVMMASPSDLEDFAVGFALSEGLVAARAEILDIEIIETEIGVSGRGFEARMWIGDEPAAALSARRRRIAGPTGCGLCGIESLEEAVRPVASVGGTVLKVAPEDIAAAAAALAPAQRLGALTRAVHAAGFVVPGRGLVALREDVGRHNALDKLGGALARAGESGRAGIVIVTSRVSIEMVQKTAAIGAPILVAVSAPTSLAIEAAEAAGLTLVAVARADGFEVFTHSRRIHGLGDGDTADDGATRERETGDAG</sequence>
<dbReference type="AlphaFoldDB" id="A0A1M7ZRV7"/>
<evidence type="ECO:0000256" key="3">
    <source>
        <dbReference type="HAMAP-Rule" id="MF_00187"/>
    </source>
</evidence>
<evidence type="ECO:0000256" key="2">
    <source>
        <dbReference type="ARBA" id="ARBA00023150"/>
    </source>
</evidence>
<feature type="region of interest" description="Disordered" evidence="4">
    <location>
        <begin position="290"/>
        <end position="311"/>
    </location>
</feature>
<dbReference type="EMBL" id="FRXO01000016">
    <property type="protein sequence ID" value="SHO67615.1"/>
    <property type="molecule type" value="Genomic_DNA"/>
</dbReference>
<comment type="caution">
    <text evidence="3">Lacks conserved residue(s) required for the propagation of feature annotation.</text>
</comment>
<dbReference type="NCBIfam" id="TIGR00129">
    <property type="entry name" value="fdhD_narQ"/>
    <property type="match status" value="1"/>
</dbReference>
<dbReference type="Gene3D" id="3.10.20.10">
    <property type="match status" value="1"/>
</dbReference>
<dbReference type="GO" id="GO:0005737">
    <property type="term" value="C:cytoplasm"/>
    <property type="evidence" value="ECO:0007669"/>
    <property type="project" value="UniProtKB-SubCell"/>
</dbReference>
<dbReference type="SUPFAM" id="SSF53927">
    <property type="entry name" value="Cytidine deaminase-like"/>
    <property type="match status" value="1"/>
</dbReference>
<accession>A0A1M7ZRV7</accession>
<dbReference type="Gene3D" id="3.40.140.10">
    <property type="entry name" value="Cytidine Deaminase, domain 2"/>
    <property type="match status" value="1"/>
</dbReference>
<evidence type="ECO:0000256" key="4">
    <source>
        <dbReference type="SAM" id="MobiDB-lite"/>
    </source>
</evidence>
<evidence type="ECO:0000313" key="6">
    <source>
        <dbReference type="Proteomes" id="UP000186406"/>
    </source>
</evidence>
<dbReference type="OrthoDB" id="3197277at2"/>
<evidence type="ECO:0000256" key="1">
    <source>
        <dbReference type="ARBA" id="ARBA00022490"/>
    </source>
</evidence>
<feature type="compositionally biased region" description="Basic and acidic residues" evidence="4">
    <location>
        <begin position="300"/>
        <end position="311"/>
    </location>
</feature>
<feature type="active site" description="Cysteine persulfide intermediate" evidence="3">
    <location>
        <position position="133"/>
    </location>
</feature>
<organism evidence="5 6">
    <name type="scientific">Pseudoxanthobacter soli DSM 19599</name>
    <dbReference type="NCBI Taxonomy" id="1123029"/>
    <lineage>
        <taxon>Bacteria</taxon>
        <taxon>Pseudomonadati</taxon>
        <taxon>Pseudomonadota</taxon>
        <taxon>Alphaproteobacteria</taxon>
        <taxon>Hyphomicrobiales</taxon>
        <taxon>Segnochrobactraceae</taxon>
        <taxon>Pseudoxanthobacter</taxon>
    </lineage>
</organism>
<comment type="similarity">
    <text evidence="3">Belongs to the FdhD family.</text>
</comment>
<dbReference type="Proteomes" id="UP000186406">
    <property type="component" value="Unassembled WGS sequence"/>
</dbReference>
<dbReference type="HAMAP" id="MF_00187">
    <property type="entry name" value="FdhD"/>
    <property type="match status" value="1"/>
</dbReference>
<protein>
    <recommendedName>
        <fullName evidence="3">Sulfur carrier protein FdhD</fullName>
    </recommendedName>
</protein>
<dbReference type="GO" id="GO:0097163">
    <property type="term" value="F:sulfur carrier activity"/>
    <property type="evidence" value="ECO:0007669"/>
    <property type="project" value="UniProtKB-UniRule"/>
</dbReference>
<keyword evidence="1 3" id="KW-0963">Cytoplasm</keyword>
<dbReference type="STRING" id="1123029.SAMN02745172_04296"/>
<dbReference type="PANTHER" id="PTHR30592">
    <property type="entry name" value="FORMATE DEHYDROGENASE"/>
    <property type="match status" value="1"/>
</dbReference>
<dbReference type="InterPro" id="IPR003786">
    <property type="entry name" value="FdhD"/>
</dbReference>
<dbReference type="PANTHER" id="PTHR30592:SF1">
    <property type="entry name" value="SULFUR CARRIER PROTEIN FDHD"/>
    <property type="match status" value="1"/>
</dbReference>
<keyword evidence="2 3" id="KW-0501">Molybdenum cofactor biosynthesis</keyword>
<dbReference type="GO" id="GO:0006777">
    <property type="term" value="P:Mo-molybdopterin cofactor biosynthetic process"/>
    <property type="evidence" value="ECO:0007669"/>
    <property type="project" value="UniProtKB-UniRule"/>
</dbReference>
<proteinExistence type="inferred from homology"/>
<name>A0A1M7ZRV7_9HYPH</name>
<dbReference type="PIRSF" id="PIRSF015626">
    <property type="entry name" value="FdhD"/>
    <property type="match status" value="1"/>
</dbReference>
<gene>
    <name evidence="3" type="primary">fdhD</name>
    <name evidence="5" type="ORF">SAMN02745172_04296</name>
</gene>
<dbReference type="RefSeq" id="WP_084565077.1">
    <property type="nucleotide sequence ID" value="NZ_FRXO01000016.1"/>
</dbReference>
<dbReference type="InterPro" id="IPR016193">
    <property type="entry name" value="Cytidine_deaminase-like"/>
</dbReference>
<dbReference type="GO" id="GO:0016783">
    <property type="term" value="F:sulfurtransferase activity"/>
    <property type="evidence" value="ECO:0007669"/>
    <property type="project" value="InterPro"/>
</dbReference>
<evidence type="ECO:0000313" key="5">
    <source>
        <dbReference type="EMBL" id="SHO67615.1"/>
    </source>
</evidence>
<dbReference type="Pfam" id="PF02634">
    <property type="entry name" value="FdhD-NarQ"/>
    <property type="match status" value="1"/>
</dbReference>
<comment type="subcellular location">
    <subcellularLocation>
        <location evidence="3">Cytoplasm</location>
    </subcellularLocation>
</comment>
<reference evidence="5 6" key="1">
    <citation type="submission" date="2016-12" db="EMBL/GenBank/DDBJ databases">
        <authorList>
            <person name="Song W.-J."/>
            <person name="Kurnit D.M."/>
        </authorList>
    </citation>
    <scope>NUCLEOTIDE SEQUENCE [LARGE SCALE GENOMIC DNA]</scope>
    <source>
        <strain evidence="5 6">DSM 19599</strain>
    </source>
</reference>
<comment type="function">
    <text evidence="3">Required for formate dehydrogenase (FDH) activity. Acts as a sulfur carrier protein that transfers sulfur from IscS to the molybdenum cofactor prior to its insertion into FDH.</text>
</comment>
<keyword evidence="6" id="KW-1185">Reference proteome</keyword>